<dbReference type="EMBL" id="JTLV02000001">
    <property type="protein sequence ID" value="PQM31876.1"/>
    <property type="molecule type" value="Genomic_DNA"/>
</dbReference>
<comment type="caution">
    <text evidence="3">The sequence shown here is derived from an EMBL/GenBank/DDBJ whole genome shotgun (WGS) entry which is preliminary data.</text>
</comment>
<evidence type="ECO:0000313" key="3">
    <source>
        <dbReference type="EMBL" id="PQM30409.1"/>
    </source>
</evidence>
<evidence type="ECO:0000313" key="7">
    <source>
        <dbReference type="EMBL" id="PQM32089.1"/>
    </source>
</evidence>
<accession>A0A0C2I5M1</accession>
<reference evidence="3" key="3">
    <citation type="submission" date="2017-11" db="EMBL/GenBank/DDBJ databases">
        <title>Cell-free culture of the endosymbiotic bacteria Spiroplasma poulsonii highlights bacterial genes involved in host-symbiont interactions.</title>
        <authorList>
            <person name="Masson F."/>
            <person name="Calderon Copete S.P."/>
            <person name="Schupfer F."/>
            <person name="Garcia-Arraez G."/>
            <person name="Lemaitre B."/>
        </authorList>
    </citation>
    <scope>NUCLEOTIDE SEQUENCE</scope>
    <source>
        <strain evidence="3">MSRO</strain>
    </source>
</reference>
<name>A0A0C2I5M1_9MOLU</name>
<dbReference type="InterPro" id="IPR054816">
    <property type="entry name" value="Lipoprotein_mollicutes-type_CS"/>
</dbReference>
<evidence type="ECO:0000313" key="9">
    <source>
        <dbReference type="Proteomes" id="UP000031565"/>
    </source>
</evidence>
<feature type="signal peptide" evidence="1">
    <location>
        <begin position="1"/>
        <end position="22"/>
    </location>
</feature>
<protein>
    <submittedName>
        <fullName evidence="4">Putative lipoprotein</fullName>
    </submittedName>
</protein>
<keyword evidence="4" id="KW-0449">Lipoprotein</keyword>
<dbReference type="PROSITE" id="PS51257">
    <property type="entry name" value="PROKAR_LIPOPROTEIN"/>
    <property type="match status" value="1"/>
</dbReference>
<dbReference type="NCBIfam" id="NF038029">
    <property type="entry name" value="LP_plasma"/>
    <property type="match status" value="1"/>
</dbReference>
<evidence type="ECO:0000313" key="4">
    <source>
        <dbReference type="EMBL" id="PQM31427.1"/>
    </source>
</evidence>
<dbReference type="RefSeq" id="WP_040092470.1">
    <property type="nucleotide sequence ID" value="NZ_CM020866.1"/>
</dbReference>
<gene>
    <name evidence="2" type="ORF">SMSRO_SF000670</name>
    <name evidence="3" type="ORF">SMSRO_SF001710</name>
    <name evidence="4" type="ORF">SMSRO_SF012600</name>
    <name evidence="5" type="ORF">SMSRO_SF016740</name>
    <name evidence="6" type="ORF">SMSRO_SF017330</name>
    <name evidence="7" type="ORF">SMSRO_SF019840</name>
    <name evidence="8" type="ORF">SMSRO_SF020490</name>
</gene>
<organism evidence="3 9">
    <name type="scientific">Spiroplasma poulsonii</name>
    <dbReference type="NCBI Taxonomy" id="2138"/>
    <lineage>
        <taxon>Bacteria</taxon>
        <taxon>Bacillati</taxon>
        <taxon>Mycoplasmatota</taxon>
        <taxon>Mollicutes</taxon>
        <taxon>Entomoplasmatales</taxon>
        <taxon>Spiroplasmataceae</taxon>
        <taxon>Spiroplasma</taxon>
    </lineage>
</organism>
<dbReference type="EMBL" id="JTLV02000001">
    <property type="protein sequence ID" value="PQM31818.1"/>
    <property type="molecule type" value="Genomic_DNA"/>
</dbReference>
<dbReference type="EMBL" id="JTLV02000001">
    <property type="protein sequence ID" value="PQM31427.1"/>
    <property type="molecule type" value="Genomic_DNA"/>
</dbReference>
<dbReference type="AlphaFoldDB" id="A0A0C2I5M1"/>
<reference evidence="3 9" key="2">
    <citation type="journal article" date="2015" name="MBio">
        <title>Genome sequence of the Drosophila melanogaster male-killing Spiroplasma strain MSRO endosymbiont.</title>
        <authorList>
            <person name="Paredes J.C."/>
            <person name="Herren J.K."/>
            <person name="Schupfer F."/>
            <person name="Marin R."/>
            <person name="Claverol S."/>
            <person name="Kuo C.H."/>
            <person name="Lemaitre B."/>
            <person name="Beven L."/>
        </authorList>
    </citation>
    <scope>NUCLEOTIDE SEQUENCE [LARGE SCALE GENOMIC DNA]</scope>
    <source>
        <strain evidence="3 9">MSRO</strain>
    </source>
</reference>
<dbReference type="OrthoDB" id="391381at2"/>
<evidence type="ECO:0000313" key="5">
    <source>
        <dbReference type="EMBL" id="PQM31818.1"/>
    </source>
</evidence>
<keyword evidence="1" id="KW-0732">Signal</keyword>
<sequence>MKKILSLLGTITLIGTSTTSLVACNTTQKYTPEELAKIKQENKIKTNNQEIRDNLEWIAPQEKPFNKVDNKWYYVVWKGKTQWYITNFLNNEKINERGKKILKEEEGYEIGLYRYSLNYEVDLFNYEPSKMTNWPWRIDKGTHFKSVYRWNLTTTEPKLVIDNDGNVKVKGE</sequence>
<evidence type="ECO:0000313" key="6">
    <source>
        <dbReference type="EMBL" id="PQM31876.1"/>
    </source>
</evidence>
<evidence type="ECO:0000313" key="2">
    <source>
        <dbReference type="EMBL" id="PQM30309.1"/>
    </source>
</evidence>
<evidence type="ECO:0000313" key="8">
    <source>
        <dbReference type="EMBL" id="PQM32149.1"/>
    </source>
</evidence>
<feature type="chain" id="PRO_5015035160" evidence="1">
    <location>
        <begin position="23"/>
        <end position="172"/>
    </location>
</feature>
<reference evidence="3" key="1">
    <citation type="submission" date="2014-10" db="EMBL/GenBank/DDBJ databases">
        <authorList>
            <person name="Seo M.-J."/>
            <person name="Seok Y.J."/>
            <person name="Cha I.-T."/>
        </authorList>
    </citation>
    <scope>NUCLEOTIDE SEQUENCE</scope>
    <source>
        <strain evidence="3">MSRO</strain>
    </source>
</reference>
<dbReference type="EMBL" id="JTLV02000001">
    <property type="protein sequence ID" value="PQM30309.1"/>
    <property type="molecule type" value="Genomic_DNA"/>
</dbReference>
<dbReference type="NCBIfam" id="NF045726">
    <property type="entry name" value="XXplasma_LP"/>
    <property type="match status" value="1"/>
</dbReference>
<dbReference type="EMBL" id="JTLV02000001">
    <property type="protein sequence ID" value="PQM30409.1"/>
    <property type="molecule type" value="Genomic_DNA"/>
</dbReference>
<dbReference type="EMBL" id="JTLV02000001">
    <property type="protein sequence ID" value="PQM32089.1"/>
    <property type="molecule type" value="Genomic_DNA"/>
</dbReference>
<evidence type="ECO:0000256" key="1">
    <source>
        <dbReference type="SAM" id="SignalP"/>
    </source>
</evidence>
<dbReference type="Proteomes" id="UP000031565">
    <property type="component" value="Unassembled WGS sequence"/>
</dbReference>
<dbReference type="EMBL" id="JTLV02000001">
    <property type="protein sequence ID" value="PQM32149.1"/>
    <property type="molecule type" value="Genomic_DNA"/>
</dbReference>
<keyword evidence="9" id="KW-1185">Reference proteome</keyword>
<proteinExistence type="predicted"/>